<dbReference type="PROSITE" id="PS00639">
    <property type="entry name" value="THIOL_PROTEASE_HIS"/>
    <property type="match status" value="1"/>
</dbReference>
<comment type="similarity">
    <text evidence="1">Belongs to the peptidase C1 family.</text>
</comment>
<dbReference type="InterPro" id="IPR025660">
    <property type="entry name" value="Pept_his_AS"/>
</dbReference>
<reference evidence="5" key="1">
    <citation type="submission" date="2025-08" db="UniProtKB">
        <authorList>
            <consortium name="RefSeq"/>
        </authorList>
    </citation>
    <scope>IDENTIFICATION</scope>
    <source>
        <tissue evidence="5">Muscle</tissue>
    </source>
</reference>
<dbReference type="PROSITE" id="PS00640">
    <property type="entry name" value="THIOL_PROTEASE_ASN"/>
    <property type="match status" value="1"/>
</dbReference>
<gene>
    <name evidence="5" type="primary">LOC106475923</name>
</gene>
<organism evidence="4 5">
    <name type="scientific">Limulus polyphemus</name>
    <name type="common">Atlantic horseshoe crab</name>
    <dbReference type="NCBI Taxonomy" id="6850"/>
    <lineage>
        <taxon>Eukaryota</taxon>
        <taxon>Metazoa</taxon>
        <taxon>Ecdysozoa</taxon>
        <taxon>Arthropoda</taxon>
        <taxon>Chelicerata</taxon>
        <taxon>Merostomata</taxon>
        <taxon>Xiphosura</taxon>
        <taxon>Limulidae</taxon>
        <taxon>Limulus</taxon>
    </lineage>
</organism>
<protein>
    <submittedName>
        <fullName evidence="5">Dipeptidyl peptidase 1-like</fullName>
    </submittedName>
</protein>
<name>A0ABM1C0E4_LIMPO</name>
<evidence type="ECO:0000256" key="2">
    <source>
        <dbReference type="ARBA" id="ARBA00023157"/>
    </source>
</evidence>
<dbReference type="GeneID" id="106475923"/>
<keyword evidence="2" id="KW-1015">Disulfide bond</keyword>
<evidence type="ECO:0000313" key="5">
    <source>
        <dbReference type="RefSeq" id="XP_013792052.1"/>
    </source>
</evidence>
<dbReference type="InterPro" id="IPR013128">
    <property type="entry name" value="Peptidase_C1A"/>
</dbReference>
<evidence type="ECO:0000313" key="4">
    <source>
        <dbReference type="Proteomes" id="UP000694941"/>
    </source>
</evidence>
<dbReference type="RefSeq" id="XP_013792052.1">
    <property type="nucleotide sequence ID" value="XM_013936598.2"/>
</dbReference>
<dbReference type="SMART" id="SM00645">
    <property type="entry name" value="Pept_C1"/>
    <property type="match status" value="1"/>
</dbReference>
<dbReference type="InterPro" id="IPR000668">
    <property type="entry name" value="Peptidase_C1A_C"/>
</dbReference>
<evidence type="ECO:0000259" key="3">
    <source>
        <dbReference type="SMART" id="SM00645"/>
    </source>
</evidence>
<proteinExistence type="inferred from homology"/>
<evidence type="ECO:0000256" key="1">
    <source>
        <dbReference type="ARBA" id="ARBA00008455"/>
    </source>
</evidence>
<dbReference type="PANTHER" id="PTHR12411">
    <property type="entry name" value="CYSTEINE PROTEASE FAMILY C1-RELATED"/>
    <property type="match status" value="1"/>
</dbReference>
<keyword evidence="4" id="KW-1185">Reference proteome</keyword>
<sequence>MIAFTTHLYSQLQALEAPVPHPQAWVEDEFSPAWMGFHIYAFPPIYLLLRVLATFQPSTCELLLPQIGWPNHDFLFYSTFKTFGFLRFIPISLEVDLQISMLHILDFTGCEGGFPYLVAGKYAQDFGLIPEKCNPYKGKDGPCSEKKCTRYYTAEYSYVGGFYGACNEELMRIQLVKNGPLAVGFEVYNDFMYYSSGIYHHTGLKDTLNFFEETNHAVLLVGYGVSNGEKFWIVKNSWGSKWGENGFFRIRRGTDECGFESMAMEATPIP</sequence>
<dbReference type="InterPro" id="IPR038765">
    <property type="entry name" value="Papain-like_cys_pep_sf"/>
</dbReference>
<dbReference type="InterPro" id="IPR025661">
    <property type="entry name" value="Pept_asp_AS"/>
</dbReference>
<dbReference type="Pfam" id="PF00112">
    <property type="entry name" value="Peptidase_C1"/>
    <property type="match status" value="1"/>
</dbReference>
<accession>A0ABM1C0E4</accession>
<feature type="domain" description="Peptidase C1A papain C-terminal" evidence="3">
    <location>
        <begin position="68"/>
        <end position="267"/>
    </location>
</feature>
<dbReference type="Proteomes" id="UP000694941">
    <property type="component" value="Unplaced"/>
</dbReference>
<dbReference type="SUPFAM" id="SSF54001">
    <property type="entry name" value="Cysteine proteinases"/>
    <property type="match status" value="1"/>
</dbReference>
<dbReference type="Gene3D" id="3.90.70.10">
    <property type="entry name" value="Cysteine proteinases"/>
    <property type="match status" value="1"/>
</dbReference>